<dbReference type="PIRSF" id="PIRSF036603">
    <property type="entry name" value="DPol_eta"/>
    <property type="match status" value="1"/>
</dbReference>
<evidence type="ECO:0000256" key="5">
    <source>
        <dbReference type="ARBA" id="ARBA00022723"/>
    </source>
</evidence>
<evidence type="ECO:0000256" key="3">
    <source>
        <dbReference type="ARBA" id="ARBA00016178"/>
    </source>
</evidence>
<dbReference type="SUPFAM" id="SSF100879">
    <property type="entry name" value="Lesion bypass DNA polymerase (Y-family), little finger domain"/>
    <property type="match status" value="1"/>
</dbReference>
<dbReference type="FunFam" id="3.30.160.60:FF:000807">
    <property type="entry name" value="Polymerase (DNA directed) kappa"/>
    <property type="match status" value="1"/>
</dbReference>
<comment type="function">
    <text evidence="12">DNA polymerase specifically involved in DNA repair. Plays an important role in translesion synthesis, where the normal high-fidelity DNA polymerases cannot proceed and DNA synthesis stalls. Depending on the context, it inserts the correct base, but causes frequent base transitions, transversions and frameshifts. Lacks 3'-5' proofreading exonuclease activity. Forms a Schiff base with 5'-deoxyribose phosphate at abasic sites, but does not have lyase activity.</text>
</comment>
<dbReference type="InterPro" id="IPR050116">
    <property type="entry name" value="DNA_polymerase-Y"/>
</dbReference>
<dbReference type="PROSITE" id="PS50173">
    <property type="entry name" value="UMUC"/>
    <property type="match status" value="1"/>
</dbReference>
<dbReference type="Gene3D" id="1.10.150.20">
    <property type="entry name" value="5' to 3' exonuclease, C-terminal subdomain"/>
    <property type="match status" value="1"/>
</dbReference>
<keyword evidence="11" id="KW-0704">Schiff base</keyword>
<feature type="domain" description="UBZ4-type" evidence="16">
    <location>
        <begin position="699"/>
        <end position="729"/>
    </location>
</feature>
<dbReference type="Pfam" id="PF11798">
    <property type="entry name" value="IMS_HHH"/>
    <property type="match status" value="1"/>
</dbReference>
<sequence>MDDTEKVGNSSCSDGVLLRMGLNDNKAGMQGLDKEKINKIIMEATKGSRFYENELKKDQQVNQRIEKMMQLKEKITTQQLLKAQLQVDKLVIELEQSRNLSSTIVHIDMDAFYAAVEMRDCPELKEKPVAVGSMSMLSTSNYHARRFGVRAAMPGFIAKKLCPHLTIVPLNFEKYGKVSKEVREILTEYDPNFMPMGLDEAYLNITEHLEERVRWPEDKRRFFFNTKNDTNMSAKSNEGGYSSPVLFEDNTPLMGNHPKQRDQSVENSVIFGTSAEEVVKEIRFRIEQKTQLTASAGIAPNVMLAKMCSDRNKPNGQCRISPERRAVLDFLRDLPIRKVPGIGKVTEKMLKALGIVTCSELYQQRALLSLLFSEASWRNFLDISLGLGSTHLEKDGERKSMSIERTFSEINTAEDQYSLCRELCRDLAQVLQKEGLKGKTVTLKLKNVNFEVKTRASTVLSSVSTEEEIFYVAKDLLGTEIDNIAPHPLRIRLMGVRVSGFLSEEEKKYHQKSIMSFLKSEKEIGFLRLQPGKSNEECFTKNSETSPRGSFFDKKRAARQLSRENLSPSETVGKQLFHDRKSSADFVKETKNVTELQNSNMSKIITCPVCFEEQSSNNLEELNRHIDDSCTEKFSQVISDKSHREKQLSNLSDIARNVCMKQCLFPKRISKDNEDHFEKTEHAEETSSCCSFEATEDSVLVCPVCNSKQKTTSLVSFNRHVDVCLNKGLIKELTEKKDFPSKTYNMENSNTVGEYAH</sequence>
<keyword evidence="5" id="KW-0479">Metal-binding</keyword>
<dbReference type="FunFam" id="1.10.150.810:FF:000002">
    <property type="entry name" value="Polymerase (DNA directed) kappa"/>
    <property type="match status" value="1"/>
</dbReference>
<dbReference type="InterPro" id="IPR043128">
    <property type="entry name" value="Rev_trsase/Diguanyl_cyclase"/>
</dbReference>
<dbReference type="Gene3D" id="3.30.1490.100">
    <property type="entry name" value="DNA polymerase, Y-family, little finger domain"/>
    <property type="match status" value="1"/>
</dbReference>
<protein>
    <recommendedName>
        <fullName evidence="3">DNA polymerase kappa</fullName>
    </recommendedName>
    <alternativeName>
        <fullName evidence="13">DINB protein</fullName>
    </alternativeName>
</protein>
<evidence type="ECO:0000256" key="9">
    <source>
        <dbReference type="ARBA" id="ARBA00022833"/>
    </source>
</evidence>
<evidence type="ECO:0000256" key="12">
    <source>
        <dbReference type="ARBA" id="ARBA00054552"/>
    </source>
</evidence>
<dbReference type="AlphaFoldDB" id="A0A663N877"/>
<dbReference type="InterPro" id="IPR006642">
    <property type="entry name" value="Rad18_UBZ4"/>
</dbReference>
<keyword evidence="4" id="KW-0237">DNA synthesis</keyword>
<keyword evidence="10 14" id="KW-0234">DNA repair</keyword>
<gene>
    <name evidence="17" type="primary">POLK</name>
</gene>
<reference evidence="17" key="2">
    <citation type="submission" date="2025-09" db="UniProtKB">
        <authorList>
            <consortium name="Ensembl"/>
        </authorList>
    </citation>
    <scope>IDENTIFICATION</scope>
</reference>
<feature type="domain" description="UmuC" evidence="15">
    <location>
        <begin position="104"/>
        <end position="343"/>
    </location>
</feature>
<dbReference type="Gene3D" id="1.10.150.810">
    <property type="match status" value="1"/>
</dbReference>
<dbReference type="Ensembl" id="ENSACUT00000021081.1">
    <property type="protein sequence ID" value="ENSACUP00000019763.1"/>
    <property type="gene ID" value="ENSACUG00000013208.1"/>
</dbReference>
<dbReference type="InterPro" id="IPR036775">
    <property type="entry name" value="DNA_pol_Y-fam_lit_finger_sf"/>
</dbReference>
<proteinExistence type="inferred from homology"/>
<evidence type="ECO:0000256" key="11">
    <source>
        <dbReference type="ARBA" id="ARBA00023270"/>
    </source>
</evidence>
<evidence type="ECO:0000256" key="8">
    <source>
        <dbReference type="ARBA" id="ARBA00022771"/>
    </source>
</evidence>
<evidence type="ECO:0000256" key="7">
    <source>
        <dbReference type="ARBA" id="ARBA00022763"/>
    </source>
</evidence>
<evidence type="ECO:0000256" key="1">
    <source>
        <dbReference type="ARBA" id="ARBA00001936"/>
    </source>
</evidence>
<dbReference type="PANTHER" id="PTHR11076">
    <property type="entry name" value="DNA REPAIR POLYMERASE UMUC / TRANSFERASE FAMILY MEMBER"/>
    <property type="match status" value="1"/>
</dbReference>
<dbReference type="FunFam" id="3.30.1490.100:FF:000005">
    <property type="entry name" value="DNA polymerase kappa"/>
    <property type="match status" value="1"/>
</dbReference>
<evidence type="ECO:0000256" key="13">
    <source>
        <dbReference type="ARBA" id="ARBA00075994"/>
    </source>
</evidence>
<dbReference type="GO" id="GO:0003684">
    <property type="term" value="F:damaged DNA binding"/>
    <property type="evidence" value="ECO:0007669"/>
    <property type="project" value="InterPro"/>
</dbReference>
<evidence type="ECO:0000313" key="17">
    <source>
        <dbReference type="Ensembl" id="ENSACUP00000019763.1"/>
    </source>
</evidence>
<organism evidence="17 18">
    <name type="scientific">Athene cunicularia</name>
    <name type="common">Burrowing owl</name>
    <name type="synonym">Speotyto cunicularia</name>
    <dbReference type="NCBI Taxonomy" id="194338"/>
    <lineage>
        <taxon>Eukaryota</taxon>
        <taxon>Metazoa</taxon>
        <taxon>Chordata</taxon>
        <taxon>Craniata</taxon>
        <taxon>Vertebrata</taxon>
        <taxon>Euteleostomi</taxon>
        <taxon>Archelosauria</taxon>
        <taxon>Archosauria</taxon>
        <taxon>Dinosauria</taxon>
        <taxon>Saurischia</taxon>
        <taxon>Theropoda</taxon>
        <taxon>Coelurosauria</taxon>
        <taxon>Aves</taxon>
        <taxon>Neognathae</taxon>
        <taxon>Neoaves</taxon>
        <taxon>Telluraves</taxon>
        <taxon>Strigiformes</taxon>
        <taxon>Strigidae</taxon>
        <taxon>Athene</taxon>
    </lineage>
</organism>
<evidence type="ECO:0000256" key="14">
    <source>
        <dbReference type="PROSITE-ProRule" id="PRU01256"/>
    </source>
</evidence>
<comment type="similarity">
    <text evidence="2">Belongs to the DNA polymerase type-Y family.</text>
</comment>
<dbReference type="Proteomes" id="UP000472269">
    <property type="component" value="Unplaced"/>
</dbReference>
<dbReference type="InterPro" id="IPR024728">
    <property type="entry name" value="PolY_HhH_motif"/>
</dbReference>
<dbReference type="SMART" id="SM00734">
    <property type="entry name" value="ZnF_Rad18"/>
    <property type="match status" value="2"/>
</dbReference>
<keyword evidence="7 14" id="KW-0227">DNA damage</keyword>
<evidence type="ECO:0000256" key="4">
    <source>
        <dbReference type="ARBA" id="ARBA00022634"/>
    </source>
</evidence>
<comment type="cofactor">
    <cofactor evidence="1">
        <name>Mn(2+)</name>
        <dbReference type="ChEBI" id="CHEBI:29035"/>
    </cofactor>
</comment>
<evidence type="ECO:0000256" key="2">
    <source>
        <dbReference type="ARBA" id="ARBA00010945"/>
    </source>
</evidence>
<evidence type="ECO:0000256" key="10">
    <source>
        <dbReference type="ARBA" id="ARBA00023204"/>
    </source>
</evidence>
<dbReference type="Pfam" id="PF00817">
    <property type="entry name" value="IMS"/>
    <property type="match status" value="1"/>
</dbReference>
<dbReference type="Pfam" id="PF11799">
    <property type="entry name" value="IMS_C"/>
    <property type="match status" value="1"/>
</dbReference>
<evidence type="ECO:0000256" key="6">
    <source>
        <dbReference type="ARBA" id="ARBA00022737"/>
    </source>
</evidence>
<dbReference type="CDD" id="cd03586">
    <property type="entry name" value="PolY_Pol_IV_kappa"/>
    <property type="match status" value="1"/>
</dbReference>
<dbReference type="FunFam" id="1.10.150.20:FF:000039">
    <property type="entry name" value="Polymerase (DNA directed) kappa"/>
    <property type="match status" value="1"/>
</dbReference>
<dbReference type="Gene3D" id="3.30.160.60">
    <property type="entry name" value="Classic Zinc Finger"/>
    <property type="match status" value="1"/>
</dbReference>
<keyword evidence="8 14" id="KW-0863">Zinc-finger</keyword>
<evidence type="ECO:0000259" key="15">
    <source>
        <dbReference type="PROSITE" id="PS50173"/>
    </source>
</evidence>
<dbReference type="GO" id="GO:0003887">
    <property type="term" value="F:DNA-directed DNA polymerase activity"/>
    <property type="evidence" value="ECO:0007669"/>
    <property type="project" value="InterPro"/>
</dbReference>
<dbReference type="FunFam" id="3.30.70.270:FF:000011">
    <property type="entry name" value="DNA polymerase kappa"/>
    <property type="match status" value="1"/>
</dbReference>
<dbReference type="HAMAP" id="MF_01113">
    <property type="entry name" value="DNApol_IV"/>
    <property type="match status" value="1"/>
</dbReference>
<name>A0A663N877_ATHCN</name>
<reference evidence="17" key="1">
    <citation type="submission" date="2025-08" db="UniProtKB">
        <authorList>
            <consortium name="Ensembl"/>
        </authorList>
    </citation>
    <scope>IDENTIFICATION</scope>
</reference>
<keyword evidence="18" id="KW-1185">Reference proteome</keyword>
<dbReference type="PROSITE" id="PS51908">
    <property type="entry name" value="ZF_UBZ4"/>
    <property type="match status" value="1"/>
</dbReference>
<dbReference type="SUPFAM" id="SSF56672">
    <property type="entry name" value="DNA/RNA polymerases"/>
    <property type="match status" value="1"/>
</dbReference>
<dbReference type="InterPro" id="IPR001126">
    <property type="entry name" value="UmuC"/>
</dbReference>
<dbReference type="FunFam" id="1.10.150.810:FF:000001">
    <property type="entry name" value="DNA polymerase kappa"/>
    <property type="match status" value="1"/>
</dbReference>
<dbReference type="GO" id="GO:0042276">
    <property type="term" value="P:error-prone translesion synthesis"/>
    <property type="evidence" value="ECO:0007669"/>
    <property type="project" value="TreeGrafter"/>
</dbReference>
<accession>A0A663N877</accession>
<dbReference type="Gene3D" id="3.30.70.270">
    <property type="match status" value="1"/>
</dbReference>
<dbReference type="InterPro" id="IPR017961">
    <property type="entry name" value="DNA_pol_Y-fam_little_finger"/>
</dbReference>
<dbReference type="GO" id="GO:0005634">
    <property type="term" value="C:nucleus"/>
    <property type="evidence" value="ECO:0007669"/>
    <property type="project" value="TreeGrafter"/>
</dbReference>
<dbReference type="InterPro" id="IPR043502">
    <property type="entry name" value="DNA/RNA_pol_sf"/>
</dbReference>
<dbReference type="PANTHER" id="PTHR11076:SF33">
    <property type="entry name" value="DNA POLYMERASE KAPPA"/>
    <property type="match status" value="1"/>
</dbReference>
<dbReference type="GO" id="GO:0006281">
    <property type="term" value="P:DNA repair"/>
    <property type="evidence" value="ECO:0007669"/>
    <property type="project" value="UniProtKB-KW"/>
</dbReference>
<evidence type="ECO:0000259" key="16">
    <source>
        <dbReference type="PROSITE" id="PS51908"/>
    </source>
</evidence>
<dbReference type="InterPro" id="IPR022880">
    <property type="entry name" value="DNApol_IV"/>
</dbReference>
<keyword evidence="6" id="KW-0677">Repeat</keyword>
<keyword evidence="9" id="KW-0862">Zinc</keyword>
<evidence type="ECO:0000313" key="18">
    <source>
        <dbReference type="Proteomes" id="UP000472269"/>
    </source>
</evidence>
<dbReference type="GO" id="GO:0008270">
    <property type="term" value="F:zinc ion binding"/>
    <property type="evidence" value="ECO:0007669"/>
    <property type="project" value="UniProtKB-KW"/>
</dbReference>